<keyword evidence="1" id="KW-0328">Glycosyltransferase</keyword>
<gene>
    <name evidence="4" type="ORF">MANT1106_LOCUS11324</name>
</gene>
<dbReference type="PANTHER" id="PTHR44998:SF1">
    <property type="entry name" value="UDP-N-ACETYLGLUCOSAMINE--PEPTIDE N-ACETYLGLUCOSAMINYLTRANSFERASE 110 KDA SUBUNIT"/>
    <property type="match status" value="1"/>
</dbReference>
<organism evidence="4">
    <name type="scientific">Mantoniella antarctica</name>
    <dbReference type="NCBI Taxonomy" id="81844"/>
    <lineage>
        <taxon>Eukaryota</taxon>
        <taxon>Viridiplantae</taxon>
        <taxon>Chlorophyta</taxon>
        <taxon>Mamiellophyceae</taxon>
        <taxon>Mamiellales</taxon>
        <taxon>Mamiellaceae</taxon>
        <taxon>Mantoniella</taxon>
    </lineage>
</organism>
<dbReference type="InterPro" id="IPR001296">
    <property type="entry name" value="Glyco_trans_1"/>
</dbReference>
<dbReference type="InterPro" id="IPR011990">
    <property type="entry name" value="TPR-like_helical_dom_sf"/>
</dbReference>
<sequence>MGSRLLTWVILALTCATCPLYIVDASLINLVKADADEKAEMFKQVLVSSDDANEDDGTSSVGSVTADGTVSSARGGTELMSEGLTARLPASLLERFNLIKSRVREVSKDKPNILWLHDLPNDPESAHFANPASLKRFEKIVFVSSWQQQVYEQMHGKLPANKAVVIRNAIVPFPKSRRTKTGDEPLRLIYHTTPHRGLEILIPVFETLYDAHNGRIILDVYSSFSMYGWAQRDEPYMHLFKRCKDHPGCNYHGAVSNHEVRKALTGAHIFAFPSIWPETSCLAAIEALSAGVEVVCSSLAVLPETTGGFASMYEFTDDKKIHAERFSKALNKAIEQYWTSAKRKQRRKQQVFASVLYSWGEIGFSGRSDEWIQLLGQAHEDYTDTHKITALLADANVDESFTAHIDTLCVAARTHEVAPRVTHMPAGMQHWKQPQEQAMMLYEKVLKLDPKNKFALLAFGNMLWQLGESTKTPAGTERGIEMLEFALDEADALTPSPLDLDSDAYYGAAVRSGFYREQHNGADIAYMNFGRAERSNAARDDCWTIYYATSVPHFPESDQHAARYLHNYRENIAGLLTRDDLYCQNIGSVANPFPIAFYYDGLNYRDELSKWVQLKTVVWPELLYRSPALTLEEDTEYVNSRAAFAVTKELRSRRVKVGVVSSFFSKESSIWGNFGHTLQALQRSSELEVSFIYYPRSVIRAEDDKLSLHPQRNIHLVTMNDLASVHKNHVMIERHRFDVLLYLDLYMTPEMHNLAVAKLAPTQVVTHGHPVTSGIPSSIMDYFLSWSTAEQKDNKTRQSFYTEELYAIDSKGESWEYFKPRTSKNETSIVSGTSVSFSHFTRENVLDFMPESEHLKLRKAKRWYFCAQAAFKYHFTFDKILGEIVRNDPDGAVILMQLMDPSLKRLHSKVVERLETIGKVDMDRVVFVPRLTHDKLMAMYKLSDLVLDSVYFGGDTTTREAFEVGAVVITLPGKTLGQRWTRAYYEIMSGHHDTENIIQNNYTDFERKYVASTPKEYVDLAVGHAKNISEMTTTERKALRISVRTAMKTKILGNKGAAELWAGALKDIASRPRLWHWRMTKKKLEQFGSGFKGVEANTASSDSTVTNPAKTKKPQATSSFWTWSKNEL</sequence>
<proteinExistence type="predicted"/>
<dbReference type="GO" id="GO:0006493">
    <property type="term" value="P:protein O-linked glycosylation"/>
    <property type="evidence" value="ECO:0007669"/>
    <property type="project" value="TreeGrafter"/>
</dbReference>
<evidence type="ECO:0000259" key="3">
    <source>
        <dbReference type="Pfam" id="PF00534"/>
    </source>
</evidence>
<evidence type="ECO:0000313" key="4">
    <source>
        <dbReference type="EMBL" id="CAD8708641.1"/>
    </source>
</evidence>
<dbReference type="Gene3D" id="3.40.50.2000">
    <property type="entry name" value="Glycogen Phosphorylase B"/>
    <property type="match status" value="2"/>
</dbReference>
<feature type="region of interest" description="Disordered" evidence="2">
    <location>
        <begin position="1097"/>
        <end position="1128"/>
    </location>
</feature>
<feature type="domain" description="Glycosyl transferase family 1" evidence="3">
    <location>
        <begin position="234"/>
        <end position="342"/>
    </location>
</feature>
<dbReference type="EMBL" id="HBFC01019041">
    <property type="protein sequence ID" value="CAD8708641.1"/>
    <property type="molecule type" value="Transcribed_RNA"/>
</dbReference>
<dbReference type="Gene3D" id="3.40.50.11380">
    <property type="match status" value="1"/>
</dbReference>
<evidence type="ECO:0000256" key="2">
    <source>
        <dbReference type="SAM" id="MobiDB-lite"/>
    </source>
</evidence>
<dbReference type="SUPFAM" id="SSF53756">
    <property type="entry name" value="UDP-Glycosyltransferase/glycogen phosphorylase"/>
    <property type="match status" value="1"/>
</dbReference>
<evidence type="ECO:0000256" key="1">
    <source>
        <dbReference type="ARBA" id="ARBA00022676"/>
    </source>
</evidence>
<dbReference type="PANTHER" id="PTHR44998">
    <property type="match status" value="1"/>
</dbReference>
<dbReference type="AlphaFoldDB" id="A0A7S0SM75"/>
<dbReference type="SUPFAM" id="SSF48452">
    <property type="entry name" value="TPR-like"/>
    <property type="match status" value="1"/>
</dbReference>
<dbReference type="Pfam" id="PF00534">
    <property type="entry name" value="Glycos_transf_1"/>
    <property type="match status" value="1"/>
</dbReference>
<keyword evidence="1" id="KW-0808">Transferase</keyword>
<protein>
    <recommendedName>
        <fullName evidence="3">Glycosyl transferase family 1 domain-containing protein</fullName>
    </recommendedName>
</protein>
<reference evidence="4" key="1">
    <citation type="submission" date="2021-01" db="EMBL/GenBank/DDBJ databases">
        <authorList>
            <person name="Corre E."/>
            <person name="Pelletier E."/>
            <person name="Niang G."/>
            <person name="Scheremetjew M."/>
            <person name="Finn R."/>
            <person name="Kale V."/>
            <person name="Holt S."/>
            <person name="Cochrane G."/>
            <person name="Meng A."/>
            <person name="Brown T."/>
            <person name="Cohen L."/>
        </authorList>
    </citation>
    <scope>NUCLEOTIDE SEQUENCE</scope>
    <source>
        <strain evidence="4">SL-175</strain>
    </source>
</reference>
<dbReference type="GO" id="GO:0016757">
    <property type="term" value="F:glycosyltransferase activity"/>
    <property type="evidence" value="ECO:0007669"/>
    <property type="project" value="UniProtKB-KW"/>
</dbReference>
<name>A0A7S0SM75_9CHLO</name>
<accession>A0A7S0SM75</accession>